<keyword evidence="3" id="KW-1185">Reference proteome</keyword>
<accession>A0A835V2P5</accession>
<sequence length="86" mass="8865">MTVPGGPGSWQPLENPPALAAARRAPVRVAPLAGAAPGEAGGGAELVADPKVIGDDYRRLDGPDRAKWTRRSMTGSLARPGKPSLR</sequence>
<name>A0A835V2P5_VANPL</name>
<feature type="region of interest" description="Disordered" evidence="1">
    <location>
        <begin position="66"/>
        <end position="86"/>
    </location>
</feature>
<proteinExistence type="predicted"/>
<dbReference type="Proteomes" id="UP000636800">
    <property type="component" value="Chromosome 5"/>
</dbReference>
<evidence type="ECO:0000313" key="3">
    <source>
        <dbReference type="Proteomes" id="UP000636800"/>
    </source>
</evidence>
<reference evidence="2 3" key="1">
    <citation type="journal article" date="2020" name="Nat. Food">
        <title>A phased Vanilla planifolia genome enables genetic improvement of flavour and production.</title>
        <authorList>
            <person name="Hasing T."/>
            <person name="Tang H."/>
            <person name="Brym M."/>
            <person name="Khazi F."/>
            <person name="Huang T."/>
            <person name="Chambers A.H."/>
        </authorList>
    </citation>
    <scope>NUCLEOTIDE SEQUENCE [LARGE SCALE GENOMIC DNA]</scope>
    <source>
        <tissue evidence="2">Leaf</tissue>
    </source>
</reference>
<dbReference type="OrthoDB" id="118550at2759"/>
<evidence type="ECO:0000256" key="1">
    <source>
        <dbReference type="SAM" id="MobiDB-lite"/>
    </source>
</evidence>
<gene>
    <name evidence="2" type="ORF">HPP92_012383</name>
</gene>
<dbReference type="AlphaFoldDB" id="A0A835V2P5"/>
<organism evidence="2 3">
    <name type="scientific">Vanilla planifolia</name>
    <name type="common">Vanilla</name>
    <dbReference type="NCBI Taxonomy" id="51239"/>
    <lineage>
        <taxon>Eukaryota</taxon>
        <taxon>Viridiplantae</taxon>
        <taxon>Streptophyta</taxon>
        <taxon>Embryophyta</taxon>
        <taxon>Tracheophyta</taxon>
        <taxon>Spermatophyta</taxon>
        <taxon>Magnoliopsida</taxon>
        <taxon>Liliopsida</taxon>
        <taxon>Asparagales</taxon>
        <taxon>Orchidaceae</taxon>
        <taxon>Vanilloideae</taxon>
        <taxon>Vanilleae</taxon>
        <taxon>Vanilla</taxon>
    </lineage>
</organism>
<comment type="caution">
    <text evidence="2">The sequence shown here is derived from an EMBL/GenBank/DDBJ whole genome shotgun (WGS) entry which is preliminary data.</text>
</comment>
<dbReference type="EMBL" id="JADCNL010000005">
    <property type="protein sequence ID" value="KAG0481525.1"/>
    <property type="molecule type" value="Genomic_DNA"/>
</dbReference>
<protein>
    <submittedName>
        <fullName evidence="2">Uncharacterized protein</fullName>
    </submittedName>
</protein>
<evidence type="ECO:0000313" key="2">
    <source>
        <dbReference type="EMBL" id="KAG0481525.1"/>
    </source>
</evidence>